<dbReference type="AlphaFoldDB" id="A0A4C1VT34"/>
<protein>
    <recommendedName>
        <fullName evidence="4">Nucleic-acid-binding protein from transposon X-element</fullName>
    </recommendedName>
</protein>
<sequence>MQLHAASNPTVLSTTRYFSFCPYPRRQNVYKIKSVYQIDGIKVEALHKREKPLQCHNCQLYSHAAKNCTARPRCQKCLGDHAIMQYSYSKNATDPLRCVLCSELGYPASYRGRSTAPKSNRIDEHAENHITKSAEPVRNRPTSSHPRPPESATIKAALAIVPVPTRAYGGCPTCADRST</sequence>
<name>A0A4C1VT34_EUMVA</name>
<reference evidence="2 3" key="1">
    <citation type="journal article" date="2019" name="Commun. Biol.">
        <title>The bagworm genome reveals a unique fibroin gene that provides high tensile strength.</title>
        <authorList>
            <person name="Kono N."/>
            <person name="Nakamura H."/>
            <person name="Ohtoshi R."/>
            <person name="Tomita M."/>
            <person name="Numata K."/>
            <person name="Arakawa K."/>
        </authorList>
    </citation>
    <scope>NUCLEOTIDE SEQUENCE [LARGE SCALE GENOMIC DNA]</scope>
</reference>
<evidence type="ECO:0000313" key="3">
    <source>
        <dbReference type="Proteomes" id="UP000299102"/>
    </source>
</evidence>
<dbReference type="Proteomes" id="UP000299102">
    <property type="component" value="Unassembled WGS sequence"/>
</dbReference>
<accession>A0A4C1VT34</accession>
<feature type="compositionally biased region" description="Basic and acidic residues" evidence="1">
    <location>
        <begin position="120"/>
        <end position="138"/>
    </location>
</feature>
<evidence type="ECO:0000256" key="1">
    <source>
        <dbReference type="SAM" id="MobiDB-lite"/>
    </source>
</evidence>
<comment type="caution">
    <text evidence="2">The sequence shown here is derived from an EMBL/GenBank/DDBJ whole genome shotgun (WGS) entry which is preliminary data.</text>
</comment>
<proteinExistence type="predicted"/>
<organism evidence="2 3">
    <name type="scientific">Eumeta variegata</name>
    <name type="common">Bagworm moth</name>
    <name type="synonym">Eumeta japonica</name>
    <dbReference type="NCBI Taxonomy" id="151549"/>
    <lineage>
        <taxon>Eukaryota</taxon>
        <taxon>Metazoa</taxon>
        <taxon>Ecdysozoa</taxon>
        <taxon>Arthropoda</taxon>
        <taxon>Hexapoda</taxon>
        <taxon>Insecta</taxon>
        <taxon>Pterygota</taxon>
        <taxon>Neoptera</taxon>
        <taxon>Endopterygota</taxon>
        <taxon>Lepidoptera</taxon>
        <taxon>Glossata</taxon>
        <taxon>Ditrysia</taxon>
        <taxon>Tineoidea</taxon>
        <taxon>Psychidae</taxon>
        <taxon>Oiketicinae</taxon>
        <taxon>Eumeta</taxon>
    </lineage>
</organism>
<gene>
    <name evidence="2" type="ORF">EVAR_26055_1</name>
</gene>
<evidence type="ECO:0000313" key="2">
    <source>
        <dbReference type="EMBL" id="GBP40974.1"/>
    </source>
</evidence>
<keyword evidence="3" id="KW-1185">Reference proteome</keyword>
<dbReference type="OrthoDB" id="8123886at2759"/>
<feature type="region of interest" description="Disordered" evidence="1">
    <location>
        <begin position="112"/>
        <end position="152"/>
    </location>
</feature>
<dbReference type="EMBL" id="BGZK01000390">
    <property type="protein sequence ID" value="GBP40974.1"/>
    <property type="molecule type" value="Genomic_DNA"/>
</dbReference>
<evidence type="ECO:0008006" key="4">
    <source>
        <dbReference type="Google" id="ProtNLM"/>
    </source>
</evidence>